<dbReference type="InterPro" id="IPR029787">
    <property type="entry name" value="Nucleotide_cyclase"/>
</dbReference>
<dbReference type="CDD" id="cd01949">
    <property type="entry name" value="GGDEF"/>
    <property type="match status" value="1"/>
</dbReference>
<dbReference type="RefSeq" id="WP_123888372.1">
    <property type="nucleotide sequence ID" value="NZ_RKKU01000003.1"/>
</dbReference>
<keyword evidence="11" id="KW-1185">Reference proteome</keyword>
<feature type="transmembrane region" description="Helical" evidence="7">
    <location>
        <begin position="12"/>
        <end position="32"/>
    </location>
</feature>
<evidence type="ECO:0000313" key="10">
    <source>
        <dbReference type="EMBL" id="ROZ87465.1"/>
    </source>
</evidence>
<dbReference type="PROSITE" id="PS50839">
    <property type="entry name" value="CHASE"/>
    <property type="match status" value="1"/>
</dbReference>
<dbReference type="InterPro" id="IPR035965">
    <property type="entry name" value="PAS-like_dom_sf"/>
</dbReference>
<dbReference type="Pfam" id="PF03924">
    <property type="entry name" value="CHASE"/>
    <property type="match status" value="1"/>
</dbReference>
<evidence type="ECO:0000259" key="8">
    <source>
        <dbReference type="PROSITE" id="PS50839"/>
    </source>
</evidence>
<evidence type="ECO:0000256" key="6">
    <source>
        <dbReference type="ARBA" id="ARBA00034247"/>
    </source>
</evidence>
<proteinExistence type="predicted"/>
<protein>
    <recommendedName>
        <fullName evidence="2">diguanylate cyclase</fullName>
        <ecNumber evidence="2">2.7.7.65</ecNumber>
    </recommendedName>
</protein>
<name>A0ABX9XL12_9PSED</name>
<feature type="transmembrane region" description="Helical" evidence="7">
    <location>
        <begin position="261"/>
        <end position="285"/>
    </location>
</feature>
<evidence type="ECO:0000256" key="2">
    <source>
        <dbReference type="ARBA" id="ARBA00012528"/>
    </source>
</evidence>
<accession>A0ABX9XL12</accession>
<dbReference type="PANTHER" id="PTHR45138:SF9">
    <property type="entry name" value="DIGUANYLATE CYCLASE DGCM-RELATED"/>
    <property type="match status" value="1"/>
</dbReference>
<keyword evidence="3 7" id="KW-0812">Transmembrane</keyword>
<dbReference type="InterPro" id="IPR042240">
    <property type="entry name" value="CHASE_sf"/>
</dbReference>
<dbReference type="Gene3D" id="3.30.70.270">
    <property type="match status" value="1"/>
</dbReference>
<evidence type="ECO:0000256" key="1">
    <source>
        <dbReference type="ARBA" id="ARBA00004370"/>
    </source>
</evidence>
<dbReference type="Pfam" id="PF00990">
    <property type="entry name" value="GGDEF"/>
    <property type="match status" value="1"/>
</dbReference>
<dbReference type="SUPFAM" id="SSF55073">
    <property type="entry name" value="Nucleotide cyclase"/>
    <property type="match status" value="1"/>
</dbReference>
<comment type="catalytic activity">
    <reaction evidence="6">
        <text>2 GTP = 3',3'-c-di-GMP + 2 diphosphate</text>
        <dbReference type="Rhea" id="RHEA:24898"/>
        <dbReference type="ChEBI" id="CHEBI:33019"/>
        <dbReference type="ChEBI" id="CHEBI:37565"/>
        <dbReference type="ChEBI" id="CHEBI:58805"/>
        <dbReference type="EC" id="2.7.7.65"/>
    </reaction>
</comment>
<feature type="domain" description="CHASE" evidence="8">
    <location>
        <begin position="112"/>
        <end position="240"/>
    </location>
</feature>
<sequence>MLLSSATHNAKKTFALIIALFALLLIAVFYAWQALLTAEQEQARARLQLESNSLAKQIESRFQQQATTLVRMAQRWEFQHGKPDLWQSDAKRLLRDFENFQAIEWLDADYHMRWIEPLAGNEAAANFAYPKAHPNYPLLVKAQATGQPQLSNSFKLIQGGQGLAYYVPIYRDGETKTQFDGFLLGIFRVEVLMADLLRDLQANRLSIELKELGQTLINRPTTDQIANSWRVTSPVMLGENRNFVLVVHPTQHLMNNTSTRLPLIVMLSGTLTALLLCCSLYLALLGARRNTILRKTNHQLQAEVVRRQTIEQSLKRTQARTKLIIDMTDHSHDALFIIGLEPQELVYLNRTCWQSLGYSEEELRKLISTAPQKIMPDASTWIGAVKSLINNQGNAIFQQHVVNREGKSTPLEISVRHLQRMGRDYLICVGRNNSEQLDIADRLKRLSNQDGLTGLYNRRYFDKTLQGEWRRLRRDKLALGLLMLDVDHFKDFNDRLGHQAGDDALQRLARALTGCLTREGDSVCRYGGEEFAVILPGADLKQCLQAAERIHESVASMGLPHPQTSNPSGLLSVSIGAASKQPAPEWRPHDLIKLADAALYRAKEQGRNRTCSADENTAL</sequence>
<feature type="domain" description="GGDEF" evidence="9">
    <location>
        <begin position="477"/>
        <end position="615"/>
    </location>
</feature>
<dbReference type="InterPro" id="IPR000160">
    <property type="entry name" value="GGDEF_dom"/>
</dbReference>
<dbReference type="Proteomes" id="UP000275199">
    <property type="component" value="Unassembled WGS sequence"/>
</dbReference>
<dbReference type="InterPro" id="IPR050469">
    <property type="entry name" value="Diguanylate_Cyclase"/>
</dbReference>
<gene>
    <name evidence="10" type="ORF">EF096_04220</name>
</gene>
<evidence type="ECO:0000256" key="5">
    <source>
        <dbReference type="ARBA" id="ARBA00023136"/>
    </source>
</evidence>
<dbReference type="SMART" id="SM00267">
    <property type="entry name" value="GGDEF"/>
    <property type="match status" value="1"/>
</dbReference>
<comment type="subcellular location">
    <subcellularLocation>
        <location evidence="1">Membrane</location>
    </subcellularLocation>
</comment>
<evidence type="ECO:0000256" key="4">
    <source>
        <dbReference type="ARBA" id="ARBA00022989"/>
    </source>
</evidence>
<dbReference type="SMART" id="SM01079">
    <property type="entry name" value="CHASE"/>
    <property type="match status" value="1"/>
</dbReference>
<dbReference type="InterPro" id="IPR043128">
    <property type="entry name" value="Rev_trsase/Diguanyl_cyclase"/>
</dbReference>
<evidence type="ECO:0000313" key="11">
    <source>
        <dbReference type="Proteomes" id="UP000275199"/>
    </source>
</evidence>
<organism evidence="10 11">
    <name type="scientific">Pseudomonas neustonica</name>
    <dbReference type="NCBI Taxonomy" id="2487346"/>
    <lineage>
        <taxon>Bacteria</taxon>
        <taxon>Pseudomonadati</taxon>
        <taxon>Pseudomonadota</taxon>
        <taxon>Gammaproteobacteria</taxon>
        <taxon>Pseudomonadales</taxon>
        <taxon>Pseudomonadaceae</taxon>
        <taxon>Pseudomonas</taxon>
    </lineage>
</organism>
<comment type="caution">
    <text evidence="10">The sequence shown here is derived from an EMBL/GenBank/DDBJ whole genome shotgun (WGS) entry which is preliminary data.</text>
</comment>
<evidence type="ECO:0000256" key="3">
    <source>
        <dbReference type="ARBA" id="ARBA00022692"/>
    </source>
</evidence>
<reference evidence="10 11" key="1">
    <citation type="submission" date="2018-11" db="EMBL/GenBank/DDBJ databases">
        <authorList>
            <person name="Jang G.I."/>
            <person name="Hwang C.Y."/>
        </authorList>
    </citation>
    <scope>NUCLEOTIDE SEQUENCE [LARGE SCALE GENOMIC DNA]</scope>
    <source>
        <strain evidence="10 11">SSM26</strain>
    </source>
</reference>
<dbReference type="PROSITE" id="PS50887">
    <property type="entry name" value="GGDEF"/>
    <property type="match status" value="1"/>
</dbReference>
<dbReference type="InterPro" id="IPR006189">
    <property type="entry name" value="CHASE_dom"/>
</dbReference>
<dbReference type="EMBL" id="RKKU01000003">
    <property type="protein sequence ID" value="ROZ87465.1"/>
    <property type="molecule type" value="Genomic_DNA"/>
</dbReference>
<dbReference type="Gene3D" id="3.30.450.20">
    <property type="entry name" value="PAS domain"/>
    <property type="match status" value="1"/>
</dbReference>
<dbReference type="PANTHER" id="PTHR45138">
    <property type="entry name" value="REGULATORY COMPONENTS OF SENSORY TRANSDUCTION SYSTEM"/>
    <property type="match status" value="1"/>
</dbReference>
<evidence type="ECO:0000259" key="9">
    <source>
        <dbReference type="PROSITE" id="PS50887"/>
    </source>
</evidence>
<dbReference type="NCBIfam" id="TIGR00254">
    <property type="entry name" value="GGDEF"/>
    <property type="match status" value="1"/>
</dbReference>
<keyword evidence="4 7" id="KW-1133">Transmembrane helix</keyword>
<dbReference type="EC" id="2.7.7.65" evidence="2"/>
<keyword evidence="5 7" id="KW-0472">Membrane</keyword>
<dbReference type="SUPFAM" id="SSF55785">
    <property type="entry name" value="PYP-like sensor domain (PAS domain)"/>
    <property type="match status" value="1"/>
</dbReference>
<evidence type="ECO:0000256" key="7">
    <source>
        <dbReference type="SAM" id="Phobius"/>
    </source>
</evidence>
<dbReference type="Gene3D" id="3.30.450.350">
    <property type="entry name" value="CHASE domain"/>
    <property type="match status" value="1"/>
</dbReference>